<dbReference type="SUPFAM" id="SSF63829">
    <property type="entry name" value="Calcium-dependent phosphotriesterase"/>
    <property type="match status" value="1"/>
</dbReference>
<keyword evidence="5" id="KW-1185">Reference proteome</keyword>
<gene>
    <name evidence="3" type="ORF">BDV23DRAFT_184548</name>
    <name evidence="4" type="ORF">ETB97_000619</name>
</gene>
<dbReference type="Gene3D" id="2.130.10.10">
    <property type="entry name" value="YVTN repeat-like/Quinoprotein amine dehydrogenase"/>
    <property type="match status" value="1"/>
</dbReference>
<feature type="signal peptide" evidence="2">
    <location>
        <begin position="1"/>
        <end position="24"/>
    </location>
</feature>
<keyword evidence="2" id="KW-0732">Signal</keyword>
<feature type="chain" id="PRO_5043207814" evidence="2">
    <location>
        <begin position="25"/>
        <end position="424"/>
    </location>
</feature>
<reference evidence="3" key="2">
    <citation type="submission" date="2019-04" db="EMBL/GenBank/DDBJ databases">
        <title>Friends and foes A comparative genomics studyof 23 Aspergillus species from section Flavi.</title>
        <authorList>
            <consortium name="DOE Joint Genome Institute"/>
            <person name="Kjaerbolling I."/>
            <person name="Vesth T."/>
            <person name="Frisvad J.C."/>
            <person name="Nybo J.L."/>
            <person name="Theobald S."/>
            <person name="Kildgaard S."/>
            <person name="Isbrandt T."/>
            <person name="Kuo A."/>
            <person name="Sato A."/>
            <person name="Lyhne E.K."/>
            <person name="Kogle M.E."/>
            <person name="Wiebenga A."/>
            <person name="Kun R.S."/>
            <person name="Lubbers R.J."/>
            <person name="Makela M.R."/>
            <person name="Barry K."/>
            <person name="Chovatia M."/>
            <person name="Clum A."/>
            <person name="Daum C."/>
            <person name="Haridas S."/>
            <person name="He G."/>
            <person name="LaButti K."/>
            <person name="Lipzen A."/>
            <person name="Mondo S."/>
            <person name="Riley R."/>
            <person name="Salamov A."/>
            <person name="Simmons B.A."/>
            <person name="Magnuson J.K."/>
            <person name="Henrissat B."/>
            <person name="Mortensen U.H."/>
            <person name="Larsen T.O."/>
            <person name="Devries R.P."/>
            <person name="Grigoriev I.V."/>
            <person name="Machida M."/>
            <person name="Baker S.E."/>
            <person name="Andersen M.R."/>
        </authorList>
    </citation>
    <scope>NUCLEOTIDE SEQUENCE [LARGE SCALE GENOMIC DNA]</scope>
    <source>
        <strain evidence="3">IBT 14317</strain>
    </source>
</reference>
<evidence type="ECO:0000313" key="5">
    <source>
        <dbReference type="Proteomes" id="UP000541154"/>
    </source>
</evidence>
<dbReference type="EMBL" id="ML735267">
    <property type="protein sequence ID" value="KAE8389303.1"/>
    <property type="molecule type" value="Genomic_DNA"/>
</dbReference>
<accession>A0A5N6FMH5</accession>
<proteinExistence type="predicted"/>
<dbReference type="CDD" id="cd12811">
    <property type="entry name" value="MALA"/>
    <property type="match status" value="1"/>
</dbReference>
<organism evidence="3">
    <name type="scientific">Petromyces alliaceus</name>
    <name type="common">Aspergillus alliaceus</name>
    <dbReference type="NCBI Taxonomy" id="209559"/>
    <lineage>
        <taxon>Eukaryota</taxon>
        <taxon>Fungi</taxon>
        <taxon>Dikarya</taxon>
        <taxon>Ascomycota</taxon>
        <taxon>Pezizomycotina</taxon>
        <taxon>Eurotiomycetes</taxon>
        <taxon>Eurotiomycetidae</taxon>
        <taxon>Eurotiales</taxon>
        <taxon>Aspergillaceae</taxon>
        <taxon>Aspergillus</taxon>
        <taxon>Aspergillus subgen. Circumdati</taxon>
    </lineage>
</organism>
<dbReference type="AlphaFoldDB" id="A0A5N7C6Q5"/>
<reference evidence="4 5" key="1">
    <citation type="submission" date="2019-04" db="EMBL/GenBank/DDBJ databases">
        <title>Aspergillus burnettii sp. nov., novel species from soil in southeast Queensland.</title>
        <authorList>
            <person name="Gilchrist C.L.M."/>
            <person name="Pitt J.I."/>
            <person name="Lange L."/>
            <person name="Lacey H.J."/>
            <person name="Vuong D."/>
            <person name="Midgley D.J."/>
            <person name="Greenfield P."/>
            <person name="Bradbury M."/>
            <person name="Lacey E."/>
            <person name="Busk P.K."/>
            <person name="Pilgaard B."/>
            <person name="Chooi Y.H."/>
            <person name="Piggott A.M."/>
        </authorList>
    </citation>
    <scope>NUCLEOTIDE SEQUENCE [LARGE SCALE GENOMIC DNA]</scope>
    <source>
        <strain evidence="4 5">FRR 5400</strain>
    </source>
</reference>
<evidence type="ECO:0000256" key="1">
    <source>
        <dbReference type="SAM" id="MobiDB-lite"/>
    </source>
</evidence>
<evidence type="ECO:0000256" key="2">
    <source>
        <dbReference type="SAM" id="SignalP"/>
    </source>
</evidence>
<feature type="compositionally biased region" description="Basic and acidic residues" evidence="1">
    <location>
        <begin position="57"/>
        <end position="71"/>
    </location>
</feature>
<feature type="compositionally biased region" description="Low complexity" evidence="1">
    <location>
        <begin position="87"/>
        <end position="97"/>
    </location>
</feature>
<dbReference type="Pfam" id="PF22701">
    <property type="entry name" value="Mala_s_1-like"/>
    <property type="match status" value="1"/>
</dbReference>
<dbReference type="EMBL" id="SPNV01000109">
    <property type="protein sequence ID" value="KAF5861108.1"/>
    <property type="molecule type" value="Genomic_DNA"/>
</dbReference>
<accession>A0A8H6E791</accession>
<evidence type="ECO:0000313" key="3">
    <source>
        <dbReference type="EMBL" id="KAE8389303.1"/>
    </source>
</evidence>
<dbReference type="OrthoDB" id="4434395at2759"/>
<feature type="region of interest" description="Disordered" evidence="1">
    <location>
        <begin position="48"/>
        <end position="97"/>
    </location>
</feature>
<dbReference type="InterPro" id="IPR054550">
    <property type="entry name" value="Mala_s_1-like"/>
</dbReference>
<evidence type="ECO:0000313" key="4">
    <source>
        <dbReference type="EMBL" id="KAF5861108.1"/>
    </source>
</evidence>
<protein>
    <submittedName>
        <fullName evidence="3">Uncharacterized protein</fullName>
    </submittedName>
</protein>
<dbReference type="InterPro" id="IPR015943">
    <property type="entry name" value="WD40/YVTN_repeat-like_dom_sf"/>
</dbReference>
<dbReference type="OMA" id="HTIHGFS"/>
<dbReference type="Proteomes" id="UP000541154">
    <property type="component" value="Unassembled WGS sequence"/>
</dbReference>
<dbReference type="Proteomes" id="UP000326877">
    <property type="component" value="Unassembled WGS sequence"/>
</dbReference>
<name>A0A5N7C6Q5_PETAA</name>
<accession>A0A5N7C6Q5</accession>
<sequence length="424" mass="45295">MRDFLKTFVFPTLLFAGSITPAHAKIPITALRSGKLRARNNTWGYTPGAHHGSNGEVWRKPWNDGKLHDEMGESTSASPSHANKLDGPSASTPSSGASKLGCPAFSGNITVNAYQLYPEHADFNRDDCLVYLSALYNTSVAVYDPYKNQVVDTIDLPGMSGDPILHLSGVVVDPQGLLSIIVDAGAAFDTEGQDISGDNFLVKVDPARGEVLWRKNLTEVTNGVYGGFQDAAHDTHGNTFVVGTFPSSIIKVDANGSTAIPWYLQPQPNQTVHGLTGLAVNGNTLLATDASDRQLYRFNMTDKMGHKVRVPLQGNQTAGIGSGVDGILLPSQFNGTVLLVSDNTDGTVVLRSSDGLWTSAEVLGTVPNAYGSQNGFTVDNVEIGGSLYSVIEWFLDDKMPGSLAGNRTQFPIVDITKDVLALLK</sequence>